<dbReference type="InterPro" id="IPR051678">
    <property type="entry name" value="AGP_Transferase"/>
</dbReference>
<evidence type="ECO:0000313" key="3">
    <source>
        <dbReference type="Proteomes" id="UP000076738"/>
    </source>
</evidence>
<dbReference type="SUPFAM" id="SSF56112">
    <property type="entry name" value="Protein kinase-like (PK-like)"/>
    <property type="match status" value="1"/>
</dbReference>
<dbReference type="EMBL" id="KV417296">
    <property type="protein sequence ID" value="KZO94138.1"/>
    <property type="molecule type" value="Genomic_DNA"/>
</dbReference>
<reference evidence="2 3" key="1">
    <citation type="journal article" date="2016" name="Mol. Biol. Evol.">
        <title>Comparative Genomics of Early-Diverging Mushroom-Forming Fungi Provides Insights into the Origins of Lignocellulose Decay Capabilities.</title>
        <authorList>
            <person name="Nagy L.G."/>
            <person name="Riley R."/>
            <person name="Tritt A."/>
            <person name="Adam C."/>
            <person name="Daum C."/>
            <person name="Floudas D."/>
            <person name="Sun H."/>
            <person name="Yadav J.S."/>
            <person name="Pangilinan J."/>
            <person name="Larsson K.H."/>
            <person name="Matsuura K."/>
            <person name="Barry K."/>
            <person name="Labutti K."/>
            <person name="Kuo R."/>
            <person name="Ohm R.A."/>
            <person name="Bhattacharya S.S."/>
            <person name="Shirouzu T."/>
            <person name="Yoshinaga Y."/>
            <person name="Martin F.M."/>
            <person name="Grigoriev I.V."/>
            <person name="Hibbett D.S."/>
        </authorList>
    </citation>
    <scope>NUCLEOTIDE SEQUENCE [LARGE SCALE GENOMIC DNA]</scope>
    <source>
        <strain evidence="2 3">TUFC12733</strain>
    </source>
</reference>
<dbReference type="Pfam" id="PF01636">
    <property type="entry name" value="APH"/>
    <property type="match status" value="1"/>
</dbReference>
<dbReference type="AlphaFoldDB" id="A0A167K0X4"/>
<dbReference type="InterPro" id="IPR011009">
    <property type="entry name" value="Kinase-like_dom_sf"/>
</dbReference>
<organism evidence="2 3">
    <name type="scientific">Calocera viscosa (strain TUFC12733)</name>
    <dbReference type="NCBI Taxonomy" id="1330018"/>
    <lineage>
        <taxon>Eukaryota</taxon>
        <taxon>Fungi</taxon>
        <taxon>Dikarya</taxon>
        <taxon>Basidiomycota</taxon>
        <taxon>Agaricomycotina</taxon>
        <taxon>Dacrymycetes</taxon>
        <taxon>Dacrymycetales</taxon>
        <taxon>Dacrymycetaceae</taxon>
        <taxon>Calocera</taxon>
    </lineage>
</organism>
<keyword evidence="2" id="KW-0418">Kinase</keyword>
<feature type="domain" description="Aminoglycoside phosphotransferase" evidence="1">
    <location>
        <begin position="113"/>
        <end position="263"/>
    </location>
</feature>
<gene>
    <name evidence="2" type="ORF">CALVIDRAFT_539187</name>
</gene>
<dbReference type="PANTHER" id="PTHR21310:SF15">
    <property type="entry name" value="AMINOGLYCOSIDE PHOSPHOTRANSFERASE DOMAIN-CONTAINING PROTEIN"/>
    <property type="match status" value="1"/>
</dbReference>
<evidence type="ECO:0000313" key="2">
    <source>
        <dbReference type="EMBL" id="KZO94138.1"/>
    </source>
</evidence>
<protein>
    <submittedName>
        <fullName evidence="2">Kinase-like protein</fullName>
    </submittedName>
</protein>
<keyword evidence="2" id="KW-0808">Transferase</keyword>
<dbReference type="PANTHER" id="PTHR21310">
    <property type="entry name" value="AMINOGLYCOSIDE PHOSPHOTRANSFERASE-RELATED-RELATED"/>
    <property type="match status" value="1"/>
</dbReference>
<dbReference type="Proteomes" id="UP000076738">
    <property type="component" value="Unassembled WGS sequence"/>
</dbReference>
<name>A0A167K0X4_CALVF</name>
<dbReference type="STRING" id="1330018.A0A167K0X4"/>
<proteinExistence type="predicted"/>
<dbReference type="OrthoDB" id="5404599at2759"/>
<sequence length="311" mass="35975">MTAASATFRPPSDLWRDVPLLGRLWLAVPTRLRLGLYRFIWWAADKLYPGRHRTTRVRRILPGIYLKHGQIKASEPHAMVLLRRHTKLYSSIALDYIPHELLMPFDDPPVEVAFLLMTAARGKRLMDVEHTMEPEQITAIGLQLRDYLTEMHKIPNPYKYGLCSPAGAELDAPLFTDYDLPTFEDIRSFHAWLRQRMGRNWPVMQPRVQPIFSKYDDQQPVFSHGDLSADNIMVHNGRLSGLIDWETAGWMPPYWDYLCARWDRSPACKTIVRLAIPEHNDRELYELTVAAGVSQGYDPANFNSFETTDIL</sequence>
<evidence type="ECO:0000259" key="1">
    <source>
        <dbReference type="Pfam" id="PF01636"/>
    </source>
</evidence>
<keyword evidence="3" id="KW-1185">Reference proteome</keyword>
<dbReference type="Gene3D" id="3.90.1200.10">
    <property type="match status" value="1"/>
</dbReference>
<accession>A0A167K0X4</accession>
<dbReference type="InterPro" id="IPR002575">
    <property type="entry name" value="Aminoglycoside_PTrfase"/>
</dbReference>
<dbReference type="GO" id="GO:0016301">
    <property type="term" value="F:kinase activity"/>
    <property type="evidence" value="ECO:0007669"/>
    <property type="project" value="UniProtKB-KW"/>
</dbReference>